<reference evidence="3 4" key="1">
    <citation type="journal article" date="2017" name="Gigascience">
        <title>Genome sequence of the small brown planthopper, Laodelphax striatellus.</title>
        <authorList>
            <person name="Zhu J."/>
            <person name="Jiang F."/>
            <person name="Wang X."/>
            <person name="Yang P."/>
            <person name="Bao Y."/>
            <person name="Zhao W."/>
            <person name="Wang W."/>
            <person name="Lu H."/>
            <person name="Wang Q."/>
            <person name="Cui N."/>
            <person name="Li J."/>
            <person name="Chen X."/>
            <person name="Luo L."/>
            <person name="Yu J."/>
            <person name="Kang L."/>
            <person name="Cui F."/>
        </authorList>
    </citation>
    <scope>NUCLEOTIDE SEQUENCE [LARGE SCALE GENOMIC DNA]</scope>
    <source>
        <strain evidence="3">Lst14</strain>
    </source>
</reference>
<proteinExistence type="predicted"/>
<sequence length="213" mass="23502">MHCMIDLTVYFLFFIALSKCAVLKNKAATEEDNLAKSPEKLDTSAASTVRDKRIFLLFKSQNGKIFTTDIEEETILNNGTNLEGSTLDDQEQDTDPWSVIWYLGAFSGLITFFLVVTCSEWCCGNHLYTRHYGANQVYASSFTHQAYRPPDTPPPPYHLFAPPSYKESVAPEKVAPGSKSGGVGVKSLRRLGVFVIPVHRVKTTSPSDAAAAT</sequence>
<evidence type="ECO:0000313" key="4">
    <source>
        <dbReference type="Proteomes" id="UP000291343"/>
    </source>
</evidence>
<dbReference type="AlphaFoldDB" id="A0A482XAV9"/>
<evidence type="ECO:0000256" key="1">
    <source>
        <dbReference type="SAM" id="Phobius"/>
    </source>
</evidence>
<organism evidence="3 4">
    <name type="scientific">Laodelphax striatellus</name>
    <name type="common">Small brown planthopper</name>
    <name type="synonym">Delphax striatella</name>
    <dbReference type="NCBI Taxonomy" id="195883"/>
    <lineage>
        <taxon>Eukaryota</taxon>
        <taxon>Metazoa</taxon>
        <taxon>Ecdysozoa</taxon>
        <taxon>Arthropoda</taxon>
        <taxon>Hexapoda</taxon>
        <taxon>Insecta</taxon>
        <taxon>Pterygota</taxon>
        <taxon>Neoptera</taxon>
        <taxon>Paraneoptera</taxon>
        <taxon>Hemiptera</taxon>
        <taxon>Auchenorrhyncha</taxon>
        <taxon>Fulgoroidea</taxon>
        <taxon>Delphacidae</taxon>
        <taxon>Criomorphinae</taxon>
        <taxon>Laodelphax</taxon>
    </lineage>
</organism>
<evidence type="ECO:0000256" key="2">
    <source>
        <dbReference type="SAM" id="SignalP"/>
    </source>
</evidence>
<accession>A0A482XAV9</accession>
<dbReference type="EMBL" id="QKKF02014716">
    <property type="protein sequence ID" value="RZF42608.1"/>
    <property type="molecule type" value="Genomic_DNA"/>
</dbReference>
<keyword evidence="2" id="KW-0732">Signal</keyword>
<feature type="signal peptide" evidence="2">
    <location>
        <begin position="1"/>
        <end position="20"/>
    </location>
</feature>
<protein>
    <submittedName>
        <fullName evidence="3">Uncharacterized protein</fullName>
    </submittedName>
</protein>
<name>A0A482XAV9_LAOST</name>
<keyword evidence="1" id="KW-0812">Transmembrane</keyword>
<keyword evidence="1" id="KW-1133">Transmembrane helix</keyword>
<evidence type="ECO:0000313" key="3">
    <source>
        <dbReference type="EMBL" id="RZF42608.1"/>
    </source>
</evidence>
<feature type="chain" id="PRO_5019757661" evidence="2">
    <location>
        <begin position="21"/>
        <end position="213"/>
    </location>
</feature>
<dbReference type="OrthoDB" id="8069116at2759"/>
<gene>
    <name evidence="3" type="ORF">LSTR_LSTR001403</name>
</gene>
<keyword evidence="1" id="KW-0472">Membrane</keyword>
<dbReference type="InParanoid" id="A0A482XAV9"/>
<comment type="caution">
    <text evidence="3">The sequence shown here is derived from an EMBL/GenBank/DDBJ whole genome shotgun (WGS) entry which is preliminary data.</text>
</comment>
<dbReference type="Proteomes" id="UP000291343">
    <property type="component" value="Unassembled WGS sequence"/>
</dbReference>
<feature type="transmembrane region" description="Helical" evidence="1">
    <location>
        <begin position="99"/>
        <end position="122"/>
    </location>
</feature>
<keyword evidence="4" id="KW-1185">Reference proteome</keyword>